<evidence type="ECO:0000256" key="4">
    <source>
        <dbReference type="ARBA" id="ARBA00022989"/>
    </source>
</evidence>
<keyword evidence="8" id="KW-1185">Reference proteome</keyword>
<dbReference type="GO" id="GO:0005886">
    <property type="term" value="C:plasma membrane"/>
    <property type="evidence" value="ECO:0007669"/>
    <property type="project" value="UniProtKB-SubCell"/>
</dbReference>
<dbReference type="InterPro" id="IPR017039">
    <property type="entry name" value="Virul_fac_BrkB"/>
</dbReference>
<keyword evidence="2" id="KW-1003">Cell membrane</keyword>
<dbReference type="PANTHER" id="PTHR30213:SF0">
    <property type="entry name" value="UPF0761 MEMBRANE PROTEIN YIHY"/>
    <property type="match status" value="1"/>
</dbReference>
<reference evidence="7 8" key="1">
    <citation type="submission" date="2018-05" db="EMBL/GenBank/DDBJ databases">
        <title>Amnibacterium sp. M8JJ-5, whole genome shotgun sequence.</title>
        <authorList>
            <person name="Tuo L."/>
        </authorList>
    </citation>
    <scope>NUCLEOTIDE SEQUENCE [LARGE SCALE GENOMIC DNA]</scope>
    <source>
        <strain evidence="7 8">M8JJ-5</strain>
    </source>
</reference>
<dbReference type="Proteomes" id="UP000244893">
    <property type="component" value="Unassembled WGS sequence"/>
</dbReference>
<evidence type="ECO:0000313" key="7">
    <source>
        <dbReference type="EMBL" id="PVZ93658.1"/>
    </source>
</evidence>
<evidence type="ECO:0000313" key="8">
    <source>
        <dbReference type="Proteomes" id="UP000244893"/>
    </source>
</evidence>
<evidence type="ECO:0000256" key="5">
    <source>
        <dbReference type="ARBA" id="ARBA00023136"/>
    </source>
</evidence>
<keyword evidence="4 6" id="KW-1133">Transmembrane helix</keyword>
<dbReference type="Pfam" id="PF03631">
    <property type="entry name" value="Virul_fac_BrkB"/>
    <property type="match status" value="1"/>
</dbReference>
<feature type="transmembrane region" description="Helical" evidence="6">
    <location>
        <begin position="229"/>
        <end position="253"/>
    </location>
</feature>
<proteinExistence type="predicted"/>
<keyword evidence="5 6" id="KW-0472">Membrane</keyword>
<dbReference type="OrthoDB" id="9781030at2"/>
<organism evidence="7 8">
    <name type="scientific">Amnibacterium flavum</name>
    <dbReference type="NCBI Taxonomy" id="2173173"/>
    <lineage>
        <taxon>Bacteria</taxon>
        <taxon>Bacillati</taxon>
        <taxon>Actinomycetota</taxon>
        <taxon>Actinomycetes</taxon>
        <taxon>Micrococcales</taxon>
        <taxon>Microbacteriaceae</taxon>
        <taxon>Amnibacterium</taxon>
    </lineage>
</organism>
<gene>
    <name evidence="7" type="ORF">DDQ50_14985</name>
</gene>
<feature type="transmembrane region" description="Helical" evidence="6">
    <location>
        <begin position="118"/>
        <end position="138"/>
    </location>
</feature>
<dbReference type="PANTHER" id="PTHR30213">
    <property type="entry name" value="INNER MEMBRANE PROTEIN YHJD"/>
    <property type="match status" value="1"/>
</dbReference>
<feature type="transmembrane region" description="Helical" evidence="6">
    <location>
        <begin position="194"/>
        <end position="217"/>
    </location>
</feature>
<protein>
    <submittedName>
        <fullName evidence="7">YihY/virulence factor BrkB family protein</fullName>
    </submittedName>
</protein>
<comment type="subcellular location">
    <subcellularLocation>
        <location evidence="1">Cell membrane</location>
        <topology evidence="1">Multi-pass membrane protein</topology>
    </subcellularLocation>
</comment>
<feature type="transmembrane region" description="Helical" evidence="6">
    <location>
        <begin position="158"/>
        <end position="182"/>
    </location>
</feature>
<evidence type="ECO:0000256" key="1">
    <source>
        <dbReference type="ARBA" id="ARBA00004651"/>
    </source>
</evidence>
<evidence type="ECO:0000256" key="2">
    <source>
        <dbReference type="ARBA" id="ARBA00022475"/>
    </source>
</evidence>
<feature type="transmembrane region" description="Helical" evidence="6">
    <location>
        <begin position="76"/>
        <end position="97"/>
    </location>
</feature>
<evidence type="ECO:0000256" key="6">
    <source>
        <dbReference type="SAM" id="Phobius"/>
    </source>
</evidence>
<name>A0A2V1HM95_9MICO</name>
<dbReference type="EMBL" id="QEOP01000003">
    <property type="protein sequence ID" value="PVZ93658.1"/>
    <property type="molecule type" value="Genomic_DNA"/>
</dbReference>
<keyword evidence="3 6" id="KW-0812">Transmembrane</keyword>
<comment type="caution">
    <text evidence="7">The sequence shown here is derived from an EMBL/GenBank/DDBJ whole genome shotgun (WGS) entry which is preliminary data.</text>
</comment>
<accession>A0A2V1HM95</accession>
<dbReference type="AlphaFoldDB" id="A0A2V1HM95"/>
<sequence length="317" mass="33921">MVRVRIIDSTAALTFFAALTLFPASLTAISAFAIGGGDSGAVRFIRDLIEEVFGPEAAETARGPLEQLTSISNPGVALGFGIVLLLWTGSAYATAFGRAANAIYGVQEGRRIWKFRSLMAIVAAVLIVGVAGAVILLIGTPKVAEAAADVLGVGQPWITVWLIGRWPVVFALACVLIAVLYYWTPTIERQSVALFSWGSVVALVGWAAATGGFIFYVANLAHYDEVYGWLGGALVVLLWLYITNFMLLAGATLDAEFVRVQQLRDGIPAESVIQVPMRDTSRNLTIARSLAADEADGRTIREDADRERHAAAKHIDA</sequence>
<evidence type="ECO:0000256" key="3">
    <source>
        <dbReference type="ARBA" id="ARBA00022692"/>
    </source>
</evidence>